<dbReference type="GO" id="GO:0005789">
    <property type="term" value="C:endoplasmic reticulum membrane"/>
    <property type="evidence" value="ECO:0007669"/>
    <property type="project" value="TreeGrafter"/>
</dbReference>
<dbReference type="AlphaFoldDB" id="A0A7D9DIK5"/>
<proteinExistence type="predicted"/>
<name>A0A7D9DIK5_PARCT</name>
<dbReference type="EMBL" id="CACRXK020000880">
    <property type="protein sequence ID" value="CAB3985509.1"/>
    <property type="molecule type" value="Genomic_DNA"/>
</dbReference>
<dbReference type="PROSITE" id="PS00018">
    <property type="entry name" value="EF_HAND_1"/>
    <property type="match status" value="1"/>
</dbReference>
<dbReference type="Proteomes" id="UP001152795">
    <property type="component" value="Unassembled WGS sequence"/>
</dbReference>
<sequence>MFSWRNAALFLLSILVLQTGILINIYLNAVFPASDDEFPRETLLLFNAYDTNTDGVINLREFEAVKQRISKTYLQAEPEGLWINDNDIDKKFEDLKTTDGEILDIKAEFTPLDLDSMTKFQDGQLLQEDMQALGGLRRWQSALKEEAGFAVEAFSCFLPKRQNIDLGNAWTFVVPNTSRYGQFIDYLIGYLLKLGGPDLSSNRYTPPAVNADHVILQYLLHMFHPRPFLYSRFPPQGAVACVRAENEKFLEIEFRLHAEFQLNTPPLLPFWFTPAQFSGRLIISKDGSHIHHFEMEVPCNKTLNVDMEWLTGRTEKNGESTVDDNEVNEQNNMEVDIGYLPKMKLRSTAPSYYHAANVSSSPEEREIKWQREISHEEAITILETKMYPFKKVPYLSFDKAYTKAKEEKKLVHSILLWGALDDQILHGGSGRTLRDTALECSPVMELLTSHFVSTWSLLQDIKRLSTNQYITPELKTQAELALESYRFPVESMVALPNGTVVHRMNANELVDSDDADSSAVPGLSDGLSANYYKFLNEAISKAKTHFDG</sequence>
<reference evidence="1" key="1">
    <citation type="submission" date="2020-04" db="EMBL/GenBank/DDBJ databases">
        <authorList>
            <person name="Alioto T."/>
            <person name="Alioto T."/>
            <person name="Gomez Garrido J."/>
        </authorList>
    </citation>
    <scope>NUCLEOTIDE SEQUENCE</scope>
    <source>
        <strain evidence="1">A484AB</strain>
    </source>
</reference>
<keyword evidence="2" id="KW-1185">Reference proteome</keyword>
<gene>
    <name evidence="1" type="ORF">PACLA_8A087812</name>
</gene>
<accession>A0A7D9DIK5</accession>
<evidence type="ECO:0000313" key="2">
    <source>
        <dbReference type="Proteomes" id="UP001152795"/>
    </source>
</evidence>
<dbReference type="PANTHER" id="PTHR16213:SF78">
    <property type="entry name" value="SELENOPROTEIN N"/>
    <property type="match status" value="1"/>
</dbReference>
<dbReference type="InterPro" id="IPR018247">
    <property type="entry name" value="EF_Hand_1_Ca_BS"/>
</dbReference>
<organism evidence="1 2">
    <name type="scientific">Paramuricea clavata</name>
    <name type="common">Red gorgonian</name>
    <name type="synonym">Violescent sea-whip</name>
    <dbReference type="NCBI Taxonomy" id="317549"/>
    <lineage>
        <taxon>Eukaryota</taxon>
        <taxon>Metazoa</taxon>
        <taxon>Cnidaria</taxon>
        <taxon>Anthozoa</taxon>
        <taxon>Octocorallia</taxon>
        <taxon>Malacalcyonacea</taxon>
        <taxon>Plexauridae</taxon>
        <taxon>Paramuricea</taxon>
    </lineage>
</organism>
<evidence type="ECO:0000313" key="1">
    <source>
        <dbReference type="EMBL" id="CAB3985509.1"/>
    </source>
</evidence>
<comment type="caution">
    <text evidence="1">The sequence shown here is derived from an EMBL/GenBank/DDBJ whole genome shotgun (WGS) entry which is preliminary data.</text>
</comment>
<dbReference type="OrthoDB" id="10062435at2759"/>
<protein>
    <submittedName>
        <fullName evidence="1">Uncharacterized protein</fullName>
    </submittedName>
</protein>
<dbReference type="GO" id="GO:0055074">
    <property type="term" value="P:calcium ion homeostasis"/>
    <property type="evidence" value="ECO:0007669"/>
    <property type="project" value="TreeGrafter"/>
</dbReference>
<dbReference type="PANTHER" id="PTHR16213">
    <property type="entry name" value="SELENOPROTEIN N"/>
    <property type="match status" value="1"/>
</dbReference>